<organism evidence="7 10">
    <name type="scientific">Marinomonas gallaica</name>
    <dbReference type="NCBI Taxonomy" id="1806667"/>
    <lineage>
        <taxon>Bacteria</taxon>
        <taxon>Pseudomonadati</taxon>
        <taxon>Pseudomonadota</taxon>
        <taxon>Gammaproteobacteria</taxon>
        <taxon>Oceanospirillales</taxon>
        <taxon>Oceanospirillaceae</taxon>
        <taxon>Marinomonas</taxon>
    </lineage>
</organism>
<dbReference type="GO" id="GO:0015171">
    <property type="term" value="F:amino acid transmembrane transporter activity"/>
    <property type="evidence" value="ECO:0007669"/>
    <property type="project" value="TreeGrafter"/>
</dbReference>
<evidence type="ECO:0000313" key="10">
    <source>
        <dbReference type="Proteomes" id="UP000092871"/>
    </source>
</evidence>
<keyword evidence="4 6" id="KW-1133">Transmembrane helix</keyword>
<evidence type="ECO:0000256" key="3">
    <source>
        <dbReference type="ARBA" id="ARBA00022692"/>
    </source>
</evidence>
<evidence type="ECO:0000256" key="5">
    <source>
        <dbReference type="ARBA" id="ARBA00023136"/>
    </source>
</evidence>
<dbReference type="AlphaFoldDB" id="A0A1C3JT64"/>
<accession>A0A1C3JT64</accession>
<dbReference type="InterPro" id="IPR001123">
    <property type="entry name" value="LeuE-type"/>
</dbReference>
<keyword evidence="9" id="KW-1185">Reference proteome</keyword>
<evidence type="ECO:0000256" key="4">
    <source>
        <dbReference type="ARBA" id="ARBA00022989"/>
    </source>
</evidence>
<evidence type="ECO:0000256" key="2">
    <source>
        <dbReference type="ARBA" id="ARBA00022475"/>
    </source>
</evidence>
<evidence type="ECO:0000256" key="1">
    <source>
        <dbReference type="ARBA" id="ARBA00004651"/>
    </source>
</evidence>
<dbReference type="Proteomes" id="UP000092840">
    <property type="component" value="Unassembled WGS sequence"/>
</dbReference>
<dbReference type="RefSeq" id="WP_067036706.1">
    <property type="nucleotide sequence ID" value="NZ_FLRA01000017.1"/>
</dbReference>
<sequence>MENLTLEWISVGLITCLAVISPGPDFAMVSKIAISTGRKAGLLCALGIGAGVTVHLMYTMLGLGLLLSQQSWLLSAIKIIGASYLIWLGMQAFWPDLKAKFWPSSKAQPITDDHPKRLPSSKRALTKITSHPFVIGFICNVFNPKTMLFIVALYSQVISKDTGYLVGAGYGVFIALAHCIWFALIASVFTGQYFKQHIIRYKGFIERTCGAIMMAFGLKMISLN</sequence>
<evidence type="ECO:0000313" key="7">
    <source>
        <dbReference type="EMBL" id="SBT18230.1"/>
    </source>
</evidence>
<keyword evidence="2" id="KW-1003">Cell membrane</keyword>
<dbReference type="EMBL" id="FLRB01000019">
    <property type="protein sequence ID" value="SBT22610.1"/>
    <property type="molecule type" value="Genomic_DNA"/>
</dbReference>
<feature type="transmembrane region" description="Helical" evidence="6">
    <location>
        <begin position="72"/>
        <end position="94"/>
    </location>
</feature>
<dbReference type="OrthoDB" id="9804822at2"/>
<reference evidence="7 10" key="1">
    <citation type="submission" date="2016-06" db="EMBL/GenBank/DDBJ databases">
        <authorList>
            <person name="Kjaerup R.B."/>
            <person name="Dalgaard T.S."/>
            <person name="Juul-Madsen H.R."/>
        </authorList>
    </citation>
    <scope>NUCLEOTIDE SEQUENCE [LARGE SCALE GENOMIC DNA]</scope>
    <source>
        <strain evidence="7 10">CECT 5115</strain>
    </source>
</reference>
<proteinExistence type="predicted"/>
<dbReference type="PANTHER" id="PTHR30086">
    <property type="entry name" value="ARGININE EXPORTER PROTEIN ARGO"/>
    <property type="match status" value="1"/>
</dbReference>
<dbReference type="GO" id="GO:0005886">
    <property type="term" value="C:plasma membrane"/>
    <property type="evidence" value="ECO:0007669"/>
    <property type="project" value="UniProtKB-SubCell"/>
</dbReference>
<evidence type="ECO:0000256" key="6">
    <source>
        <dbReference type="SAM" id="Phobius"/>
    </source>
</evidence>
<feature type="transmembrane region" description="Helical" evidence="6">
    <location>
        <begin position="6"/>
        <end position="28"/>
    </location>
</feature>
<reference evidence="8 9" key="2">
    <citation type="submission" date="2016-06" db="EMBL/GenBank/DDBJ databases">
        <authorList>
            <person name="Rodrigo-Torres L."/>
            <person name="Arahal D.R."/>
        </authorList>
    </citation>
    <scope>NUCLEOTIDE SEQUENCE [LARGE SCALE GENOMIC DNA]</scope>
    <source>
        <strain evidence="8 9">CECT 5116</strain>
    </source>
</reference>
<dbReference type="EMBL" id="FLRA01000017">
    <property type="protein sequence ID" value="SBT18230.1"/>
    <property type="molecule type" value="Genomic_DNA"/>
</dbReference>
<evidence type="ECO:0000313" key="8">
    <source>
        <dbReference type="EMBL" id="SBT22610.1"/>
    </source>
</evidence>
<feature type="transmembrane region" description="Helical" evidence="6">
    <location>
        <begin position="133"/>
        <end position="155"/>
    </location>
</feature>
<keyword evidence="3 6" id="KW-0812">Transmembrane</keyword>
<dbReference type="Pfam" id="PF01810">
    <property type="entry name" value="LysE"/>
    <property type="match status" value="1"/>
</dbReference>
<evidence type="ECO:0000313" key="9">
    <source>
        <dbReference type="Proteomes" id="UP000092840"/>
    </source>
</evidence>
<feature type="transmembrane region" description="Helical" evidence="6">
    <location>
        <begin position="40"/>
        <end position="66"/>
    </location>
</feature>
<feature type="transmembrane region" description="Helical" evidence="6">
    <location>
        <begin position="167"/>
        <end position="192"/>
    </location>
</feature>
<protein>
    <submittedName>
        <fullName evidence="7">Threonine efflux protein</fullName>
    </submittedName>
</protein>
<gene>
    <name evidence="7" type="primary">rhtC_3</name>
    <name evidence="7" type="ORF">MGA5115_02351</name>
    <name evidence="8" type="ORF">MGA5116_03233</name>
</gene>
<dbReference type="PANTHER" id="PTHR30086:SF21">
    <property type="entry name" value="TRANSPORT PROTEIN"/>
    <property type="match status" value="1"/>
</dbReference>
<comment type="subcellular location">
    <subcellularLocation>
        <location evidence="1">Cell membrane</location>
        <topology evidence="1">Multi-pass membrane protein</topology>
    </subcellularLocation>
</comment>
<keyword evidence="5 6" id="KW-0472">Membrane</keyword>
<dbReference type="Proteomes" id="UP000092871">
    <property type="component" value="Unassembled WGS sequence"/>
</dbReference>
<name>A0A1C3JT64_9GAMM</name>